<dbReference type="InterPro" id="IPR050789">
    <property type="entry name" value="Diverse_Enzym_Activities"/>
</dbReference>
<evidence type="ECO:0000259" key="3">
    <source>
        <dbReference type="Pfam" id="PF00144"/>
    </source>
</evidence>
<evidence type="ECO:0000313" key="4">
    <source>
        <dbReference type="EMBL" id="KAK0610748.1"/>
    </source>
</evidence>
<proteinExistence type="inferred from homology"/>
<name>A0AA39TX27_9PEZI</name>
<dbReference type="SUPFAM" id="SSF56601">
    <property type="entry name" value="beta-lactamase/transpeptidase-like"/>
    <property type="match status" value="1"/>
</dbReference>
<feature type="domain" description="Beta-lactamase-related" evidence="3">
    <location>
        <begin position="23"/>
        <end position="366"/>
    </location>
</feature>
<dbReference type="EMBL" id="JAULSU010000007">
    <property type="protein sequence ID" value="KAK0610748.1"/>
    <property type="molecule type" value="Genomic_DNA"/>
</dbReference>
<dbReference type="InterPro" id="IPR012338">
    <property type="entry name" value="Beta-lactam/transpept-like"/>
</dbReference>
<comment type="similarity">
    <text evidence="1">Belongs to the class-A beta-lactamase family.</text>
</comment>
<accession>A0AA39TX27</accession>
<dbReference type="Gene3D" id="3.40.710.10">
    <property type="entry name" value="DD-peptidase/beta-lactamase superfamily"/>
    <property type="match status" value="1"/>
</dbReference>
<reference evidence="4" key="1">
    <citation type="submission" date="2023-06" db="EMBL/GenBank/DDBJ databases">
        <title>Genome-scale phylogeny and comparative genomics of the fungal order Sordariales.</title>
        <authorList>
            <consortium name="Lawrence Berkeley National Laboratory"/>
            <person name="Hensen N."/>
            <person name="Bonometti L."/>
            <person name="Westerberg I."/>
            <person name="Brannstrom I.O."/>
            <person name="Guillou S."/>
            <person name="Cros-Aarteil S."/>
            <person name="Calhoun S."/>
            <person name="Haridas S."/>
            <person name="Kuo A."/>
            <person name="Mondo S."/>
            <person name="Pangilinan J."/>
            <person name="Riley R."/>
            <person name="Labutti K."/>
            <person name="Andreopoulos B."/>
            <person name="Lipzen A."/>
            <person name="Chen C."/>
            <person name="Yanf M."/>
            <person name="Daum C."/>
            <person name="Ng V."/>
            <person name="Clum A."/>
            <person name="Steindorff A."/>
            <person name="Ohm R."/>
            <person name="Martin F."/>
            <person name="Silar P."/>
            <person name="Natvig D."/>
            <person name="Lalanne C."/>
            <person name="Gautier V."/>
            <person name="Ament-Velasquez S.L."/>
            <person name="Kruys A."/>
            <person name="Hutchinson M.I."/>
            <person name="Powell A.J."/>
            <person name="Barry K."/>
            <person name="Miller A.N."/>
            <person name="Grigoriev I.V."/>
            <person name="Debuchy R."/>
            <person name="Gladieux P."/>
            <person name="Thoren M.H."/>
            <person name="Johannesson H."/>
        </authorList>
    </citation>
    <scope>NUCLEOTIDE SEQUENCE</scope>
    <source>
        <strain evidence="4">CBS 606.72</strain>
    </source>
</reference>
<comment type="caution">
    <text evidence="4">The sequence shown here is derived from an EMBL/GenBank/DDBJ whole genome shotgun (WGS) entry which is preliminary data.</text>
</comment>
<evidence type="ECO:0000256" key="2">
    <source>
        <dbReference type="ARBA" id="ARBA00022801"/>
    </source>
</evidence>
<dbReference type="GO" id="GO:0016787">
    <property type="term" value="F:hydrolase activity"/>
    <property type="evidence" value="ECO:0007669"/>
    <property type="project" value="UniProtKB-KW"/>
</dbReference>
<gene>
    <name evidence="4" type="ORF">B0T14DRAFT_441628</name>
</gene>
<dbReference type="Proteomes" id="UP001175000">
    <property type="component" value="Unassembled WGS sequence"/>
</dbReference>
<sequence>METFETKLAEATVPESCTLLGAIALVVNSAGETLYHHTSGHQSLDPDSPPLNQNSTFALASAGKFITHIAALQLVEQGLVTLDGPIEKYLPELSSLPLISRDAVGEPCKLHPLTLNKITLRHLLLHTSGLSSPDVSLIREYLADDSLTKPTFPEDAHYIVKNFSIPLVFEPGEGFAYGWSIHWTQLLVGRLGGDFLKYIQENVFDRVGMTSSTYMPRENEEVWERRMRMVERAGNGLVPADDATQGLVCSVEDVGRIMMDLISPAPKLLRDSGLVEMLFKGQLPGGSTPLMDLRSDQENYKFCAGPCMPGGGLPPAVNWTAAGLVVEDGTLELTGMPPGTVTWQGMPNVVWAVNRDKGIAMLFVTQLIPVGDETAVEIGATFMKEAWRTFG</sequence>
<dbReference type="AlphaFoldDB" id="A0AA39TX27"/>
<keyword evidence="5" id="KW-1185">Reference proteome</keyword>
<dbReference type="PANTHER" id="PTHR43283:SF17">
    <property type="entry name" value="(LOVD), PUTATIVE (AFU_ORTHOLOGUE AFUA_5G00920)-RELATED"/>
    <property type="match status" value="1"/>
</dbReference>
<dbReference type="PANTHER" id="PTHR43283">
    <property type="entry name" value="BETA-LACTAMASE-RELATED"/>
    <property type="match status" value="1"/>
</dbReference>
<protein>
    <submittedName>
        <fullName evidence="4">Beta-lactamase/transpeptidase-like protein</fullName>
    </submittedName>
</protein>
<keyword evidence="2" id="KW-0378">Hydrolase</keyword>
<evidence type="ECO:0000256" key="1">
    <source>
        <dbReference type="ARBA" id="ARBA00009009"/>
    </source>
</evidence>
<dbReference type="Pfam" id="PF00144">
    <property type="entry name" value="Beta-lactamase"/>
    <property type="match status" value="1"/>
</dbReference>
<organism evidence="4 5">
    <name type="scientific">Immersiella caudata</name>
    <dbReference type="NCBI Taxonomy" id="314043"/>
    <lineage>
        <taxon>Eukaryota</taxon>
        <taxon>Fungi</taxon>
        <taxon>Dikarya</taxon>
        <taxon>Ascomycota</taxon>
        <taxon>Pezizomycotina</taxon>
        <taxon>Sordariomycetes</taxon>
        <taxon>Sordariomycetidae</taxon>
        <taxon>Sordariales</taxon>
        <taxon>Lasiosphaeriaceae</taxon>
        <taxon>Immersiella</taxon>
    </lineage>
</organism>
<evidence type="ECO:0000313" key="5">
    <source>
        <dbReference type="Proteomes" id="UP001175000"/>
    </source>
</evidence>
<dbReference type="InterPro" id="IPR001466">
    <property type="entry name" value="Beta-lactam-related"/>
</dbReference>